<gene>
    <name evidence="1" type="ORF">A9B99_08010</name>
</gene>
<dbReference type="Proteomes" id="UP000078225">
    <property type="component" value="Unassembled WGS sequence"/>
</dbReference>
<dbReference type="EMBL" id="LYRP01000012">
    <property type="protein sequence ID" value="OAT77237.1"/>
    <property type="molecule type" value="Genomic_DNA"/>
</dbReference>
<dbReference type="AlphaFoldDB" id="A0A1B7L4F8"/>
<reference evidence="2" key="1">
    <citation type="submission" date="2016-05" db="EMBL/GenBank/DDBJ databases">
        <authorList>
            <person name="Behera P."/>
            <person name="Vaishampayan P."/>
            <person name="Singh N."/>
            <person name="Raina V."/>
            <person name="Suar M."/>
            <person name="Pattnaik A."/>
            <person name="Rastogi G."/>
        </authorList>
    </citation>
    <scope>NUCLEOTIDE SEQUENCE [LARGE SCALE GENOMIC DNA]</scope>
    <source>
        <strain evidence="2">MP23</strain>
    </source>
</reference>
<organism evidence="1 2">
    <name type="scientific">Mangrovibacter phragmitis</name>
    <dbReference type="NCBI Taxonomy" id="1691903"/>
    <lineage>
        <taxon>Bacteria</taxon>
        <taxon>Pseudomonadati</taxon>
        <taxon>Pseudomonadota</taxon>
        <taxon>Gammaproteobacteria</taxon>
        <taxon>Enterobacterales</taxon>
        <taxon>Enterobacteriaceae</taxon>
        <taxon>Mangrovibacter</taxon>
    </lineage>
</organism>
<keyword evidence="2" id="KW-1185">Reference proteome</keyword>
<comment type="caution">
    <text evidence="1">The sequence shown here is derived from an EMBL/GenBank/DDBJ whole genome shotgun (WGS) entry which is preliminary data.</text>
</comment>
<evidence type="ECO:0000313" key="2">
    <source>
        <dbReference type="Proteomes" id="UP000078225"/>
    </source>
</evidence>
<proteinExistence type="predicted"/>
<protein>
    <submittedName>
        <fullName evidence="1">Uncharacterized protein</fullName>
    </submittedName>
</protein>
<evidence type="ECO:0000313" key="1">
    <source>
        <dbReference type="EMBL" id="OAT77237.1"/>
    </source>
</evidence>
<accession>A0A1B7L4F8</accession>
<dbReference type="InterPro" id="IPR019684">
    <property type="entry name" value="HofP"/>
</dbReference>
<dbReference type="STRING" id="1691903.A9B99_08010"/>
<name>A0A1B7L4F8_9ENTR</name>
<sequence>MLWVPALVCSELRNPFIPLATTCSSGVPDEWRFMGVVRQGAMLQGIIRTGSGQWLRVIEGDELGDSWRVGPVSEHQMIVRRVAACSAQEHILLPSGRNET</sequence>
<dbReference type="Pfam" id="PF10748">
    <property type="entry name" value="HofP"/>
    <property type="match status" value="1"/>
</dbReference>